<dbReference type="Gene3D" id="3.40.525.10">
    <property type="entry name" value="CRAL-TRIO lipid binding domain"/>
    <property type="match status" value="1"/>
</dbReference>
<protein>
    <recommendedName>
        <fullName evidence="2">CRAL-TRIO domain-containing protein</fullName>
    </recommendedName>
</protein>
<reference evidence="3 4" key="1">
    <citation type="submission" date="2018-11" db="EMBL/GenBank/DDBJ databases">
        <title>Genome assembly of Steccherinum ochraceum LE-BIN_3174, the white-rot fungus of the Steccherinaceae family (The Residual Polyporoid clade, Polyporales, Basidiomycota).</title>
        <authorList>
            <person name="Fedorova T.V."/>
            <person name="Glazunova O.A."/>
            <person name="Landesman E.O."/>
            <person name="Moiseenko K.V."/>
            <person name="Psurtseva N.V."/>
            <person name="Savinova O.S."/>
            <person name="Shakhova N.V."/>
            <person name="Tyazhelova T.V."/>
            <person name="Vasina D.V."/>
        </authorList>
    </citation>
    <scope>NUCLEOTIDE SEQUENCE [LARGE SCALE GENOMIC DNA]</scope>
    <source>
        <strain evidence="3 4">LE-BIN_3174</strain>
    </source>
</reference>
<dbReference type="PANTHER" id="PTHR45657">
    <property type="entry name" value="CRAL-TRIO DOMAIN-CONTAINING PROTEIN YKL091C-RELATED"/>
    <property type="match status" value="1"/>
</dbReference>
<dbReference type="Proteomes" id="UP000292702">
    <property type="component" value="Unassembled WGS sequence"/>
</dbReference>
<organism evidence="3 4">
    <name type="scientific">Steccherinum ochraceum</name>
    <dbReference type="NCBI Taxonomy" id="92696"/>
    <lineage>
        <taxon>Eukaryota</taxon>
        <taxon>Fungi</taxon>
        <taxon>Dikarya</taxon>
        <taxon>Basidiomycota</taxon>
        <taxon>Agaricomycotina</taxon>
        <taxon>Agaricomycetes</taxon>
        <taxon>Polyporales</taxon>
        <taxon>Steccherinaceae</taxon>
        <taxon>Steccherinum</taxon>
    </lineage>
</organism>
<dbReference type="AlphaFoldDB" id="A0A4R0RDH0"/>
<proteinExistence type="predicted"/>
<dbReference type="InterPro" id="IPR001251">
    <property type="entry name" value="CRAL-TRIO_dom"/>
</dbReference>
<dbReference type="SUPFAM" id="SSF46938">
    <property type="entry name" value="CRAL/TRIO N-terminal domain"/>
    <property type="match status" value="1"/>
</dbReference>
<dbReference type="OrthoDB" id="1434354at2759"/>
<dbReference type="Pfam" id="PF00650">
    <property type="entry name" value="CRAL_TRIO"/>
    <property type="match status" value="1"/>
</dbReference>
<evidence type="ECO:0000313" key="4">
    <source>
        <dbReference type="Proteomes" id="UP000292702"/>
    </source>
</evidence>
<dbReference type="EMBL" id="RWJN01000198">
    <property type="protein sequence ID" value="TCD65106.1"/>
    <property type="molecule type" value="Genomic_DNA"/>
</dbReference>
<name>A0A4R0RDH0_9APHY</name>
<dbReference type="InterPro" id="IPR011074">
    <property type="entry name" value="CRAL/TRIO_N_dom"/>
</dbReference>
<dbReference type="SMART" id="SM01100">
    <property type="entry name" value="CRAL_TRIO_N"/>
    <property type="match status" value="1"/>
</dbReference>
<dbReference type="InterPro" id="IPR036273">
    <property type="entry name" value="CRAL/TRIO_N_dom_sf"/>
</dbReference>
<evidence type="ECO:0000313" key="3">
    <source>
        <dbReference type="EMBL" id="TCD65106.1"/>
    </source>
</evidence>
<dbReference type="InterPro" id="IPR036865">
    <property type="entry name" value="CRAL-TRIO_dom_sf"/>
</dbReference>
<dbReference type="PROSITE" id="PS50191">
    <property type="entry name" value="CRAL_TRIO"/>
    <property type="match status" value="1"/>
</dbReference>
<feature type="compositionally biased region" description="Low complexity" evidence="1">
    <location>
        <begin position="350"/>
        <end position="359"/>
    </location>
</feature>
<feature type="domain" description="CRAL-TRIO" evidence="2">
    <location>
        <begin position="85"/>
        <end position="258"/>
    </location>
</feature>
<feature type="compositionally biased region" description="Low complexity" evidence="1">
    <location>
        <begin position="330"/>
        <end position="342"/>
    </location>
</feature>
<accession>A0A4R0RDH0</accession>
<evidence type="ECO:0000256" key="1">
    <source>
        <dbReference type="SAM" id="MobiDB-lite"/>
    </source>
</evidence>
<dbReference type="Pfam" id="PF03765">
    <property type="entry name" value="CRAL_TRIO_N"/>
    <property type="match status" value="1"/>
</dbReference>
<dbReference type="InterPro" id="IPR051026">
    <property type="entry name" value="PI/PC_transfer"/>
</dbReference>
<dbReference type="SMART" id="SM00516">
    <property type="entry name" value="SEC14"/>
    <property type="match status" value="1"/>
</dbReference>
<feature type="compositionally biased region" description="Polar residues" evidence="1">
    <location>
        <begin position="382"/>
        <end position="393"/>
    </location>
</feature>
<dbReference type="CDD" id="cd00170">
    <property type="entry name" value="SEC14"/>
    <property type="match status" value="1"/>
</dbReference>
<feature type="region of interest" description="Disordered" evidence="1">
    <location>
        <begin position="294"/>
        <end position="446"/>
    </location>
</feature>
<dbReference type="Gene3D" id="1.10.8.20">
    <property type="entry name" value="N-terminal domain of phosphatidylinositol transfer protein sec14p"/>
    <property type="match status" value="1"/>
</dbReference>
<keyword evidence="4" id="KW-1185">Reference proteome</keyword>
<evidence type="ECO:0000259" key="2">
    <source>
        <dbReference type="PROSITE" id="PS50191"/>
    </source>
</evidence>
<dbReference type="SUPFAM" id="SSF52087">
    <property type="entry name" value="CRAL/TRIO domain"/>
    <property type="match status" value="1"/>
</dbReference>
<dbReference type="STRING" id="92696.A0A4R0RDH0"/>
<sequence>MAPKDIDHDAVLQQFRQQLQQEDLLHDGDSIGTDDRTLSRFLRARNYNLKQAKAMWKACINWRNTAEGVGIDELYRRIDPWDYPERDHVFNCWPMWFHKTDKKGRPLNIHFFGQINMPELYKHISPERHWQTVLVNCESLTREVLPAATQAAGRPVDGTFVIVDLKGFSLSQFWQMKNLARTSFQVSQDYFPETMAQLAIVNAPSSFTTIWSFIKPWLAKETVAKVDVLGTDYQSVLLDLIAAENLPAQLGGSCTTCGADGCDRSNAGPWSEGRRERRERWLRGEGEIGVEVDRAVLSGGVRGTAEEDEEEREERENGSGAAGGKLHGFSLTSTLSRGSSKSAKSKRSSRGSSGNSNLAPGSSTKPIDIPAANGDADEELDASSQSTQASTPGPSTPPLNDITTDLSGLAIESSPSPMEGGLRAEGEGEGEDGTPTTPRKALEAKTPKAVHAAVAAGGAAVSVM</sequence>
<dbReference type="PANTHER" id="PTHR45657:SF1">
    <property type="entry name" value="CRAL-TRIO DOMAIN-CONTAINING PROTEIN YKL091C-RELATED"/>
    <property type="match status" value="1"/>
</dbReference>
<comment type="caution">
    <text evidence="3">The sequence shown here is derived from an EMBL/GenBank/DDBJ whole genome shotgun (WGS) entry which is preliminary data.</text>
</comment>
<gene>
    <name evidence="3" type="ORF">EIP91_003080</name>
</gene>